<keyword evidence="2" id="KW-1185">Reference proteome</keyword>
<protein>
    <submittedName>
        <fullName evidence="1">DUF3168 domain-containing protein</fullName>
    </submittedName>
</protein>
<dbReference type="Proteomes" id="UP001138757">
    <property type="component" value="Unassembled WGS sequence"/>
</dbReference>
<evidence type="ECO:0000313" key="1">
    <source>
        <dbReference type="EMBL" id="MBT2186858.1"/>
    </source>
</evidence>
<proteinExistence type="predicted"/>
<accession>A0A9X1DBZ6</accession>
<gene>
    <name evidence="1" type="ORF">KK488_07830</name>
</gene>
<evidence type="ECO:0000313" key="2">
    <source>
        <dbReference type="Proteomes" id="UP001138757"/>
    </source>
</evidence>
<dbReference type="InterPro" id="IPR053745">
    <property type="entry name" value="Viral_Tail_Comp_sf"/>
</dbReference>
<name>A0A9X1DBZ6_9SPHN</name>
<reference evidence="1" key="1">
    <citation type="submission" date="2021-05" db="EMBL/GenBank/DDBJ databases">
        <title>Genome of Sphingobium sp. strain.</title>
        <authorList>
            <person name="Fan R."/>
        </authorList>
    </citation>
    <scope>NUCLEOTIDE SEQUENCE</scope>
    <source>
        <strain evidence="1">H33</strain>
    </source>
</reference>
<dbReference type="RefSeq" id="WP_214622591.1">
    <property type="nucleotide sequence ID" value="NZ_JAHGAW010000004.1"/>
</dbReference>
<sequence length="131" mass="14155">MSGELAVRGAILSALRGDAALMAMVNQVSDGEPVKASAPWLMLGDAMASGWGARGVDGLALRQTLLLVLRGDELGRVADILTRVDDALTGIDSALGDWRLTSLRFERSRIVRSRTEWRASIDYAVRMARLS</sequence>
<comment type="caution">
    <text evidence="1">The sequence shown here is derived from an EMBL/GenBank/DDBJ whole genome shotgun (WGS) entry which is preliminary data.</text>
</comment>
<dbReference type="Gene3D" id="3.30.2000.30">
    <property type="match status" value="1"/>
</dbReference>
<dbReference type="InterPro" id="IPR021508">
    <property type="entry name" value="Gp17-like"/>
</dbReference>
<dbReference type="EMBL" id="JAHGAW010000004">
    <property type="protein sequence ID" value="MBT2186858.1"/>
    <property type="molecule type" value="Genomic_DNA"/>
</dbReference>
<dbReference type="AlphaFoldDB" id="A0A9X1DBZ6"/>
<organism evidence="1 2">
    <name type="scientific">Sphingobium nicotianae</name>
    <dbReference type="NCBI Taxonomy" id="2782607"/>
    <lineage>
        <taxon>Bacteria</taxon>
        <taxon>Pseudomonadati</taxon>
        <taxon>Pseudomonadota</taxon>
        <taxon>Alphaproteobacteria</taxon>
        <taxon>Sphingomonadales</taxon>
        <taxon>Sphingomonadaceae</taxon>
        <taxon>Sphingobium</taxon>
    </lineage>
</organism>
<dbReference type="Pfam" id="PF11367">
    <property type="entry name" value="Tail_completion_gp17"/>
    <property type="match status" value="1"/>
</dbReference>